<evidence type="ECO:0000259" key="2">
    <source>
        <dbReference type="Pfam" id="PF20151"/>
    </source>
</evidence>
<feature type="transmembrane region" description="Helical" evidence="1">
    <location>
        <begin position="60"/>
        <end position="78"/>
    </location>
</feature>
<dbReference type="InterPro" id="IPR045340">
    <property type="entry name" value="DUF6533"/>
</dbReference>
<feature type="transmembrane region" description="Helical" evidence="1">
    <location>
        <begin position="27"/>
        <end position="48"/>
    </location>
</feature>
<feature type="domain" description="DUF6533" evidence="2">
    <location>
        <begin position="7"/>
        <end position="37"/>
    </location>
</feature>
<evidence type="ECO:0000313" key="3">
    <source>
        <dbReference type="EMBL" id="TFK50495.1"/>
    </source>
</evidence>
<keyword evidence="1" id="KW-0472">Membrane</keyword>
<evidence type="ECO:0000313" key="4">
    <source>
        <dbReference type="Proteomes" id="UP000305948"/>
    </source>
</evidence>
<dbReference type="EMBL" id="ML213513">
    <property type="protein sequence ID" value="TFK50495.1"/>
    <property type="molecule type" value="Genomic_DNA"/>
</dbReference>
<dbReference type="Proteomes" id="UP000305948">
    <property type="component" value="Unassembled WGS sequence"/>
</dbReference>
<protein>
    <recommendedName>
        <fullName evidence="2">DUF6533 domain-containing protein</fullName>
    </recommendedName>
</protein>
<sequence length="267" mass="29913">MHFRYLVWTIPSEIAIVWPAHWTRMKILYLINRWLGLSVVVVISIGTYNTSLICTHFYHGMRYICLLSIGVVEVILQYRLHALFEQRRSIAIAVTALFVMTVAASLALAVMVGLGAGGMDEITKDIDNNGVCSLGLDYSLTPAFVFDLCMLLLLGYKFAQHAYTRSRMNIPTYWGYGGRIFAILTRDSIWYYLSVLATFSLRGVGSTLSPAIENSIPVVWAFVIPTASATSMILNMRLASAQPKLRKHKDRDSRNVVDLSVLPTSTH</sequence>
<name>A0A5C3N0E2_9AGAM</name>
<dbReference type="AlphaFoldDB" id="A0A5C3N0E2"/>
<evidence type="ECO:0000256" key="1">
    <source>
        <dbReference type="SAM" id="Phobius"/>
    </source>
</evidence>
<keyword evidence="1" id="KW-0812">Transmembrane</keyword>
<organism evidence="3 4">
    <name type="scientific">Heliocybe sulcata</name>
    <dbReference type="NCBI Taxonomy" id="5364"/>
    <lineage>
        <taxon>Eukaryota</taxon>
        <taxon>Fungi</taxon>
        <taxon>Dikarya</taxon>
        <taxon>Basidiomycota</taxon>
        <taxon>Agaricomycotina</taxon>
        <taxon>Agaricomycetes</taxon>
        <taxon>Gloeophyllales</taxon>
        <taxon>Gloeophyllaceae</taxon>
        <taxon>Heliocybe</taxon>
    </lineage>
</organism>
<feature type="transmembrane region" description="Helical" evidence="1">
    <location>
        <begin position="218"/>
        <end position="239"/>
    </location>
</feature>
<keyword evidence="1" id="KW-1133">Transmembrane helix</keyword>
<gene>
    <name evidence="3" type="ORF">OE88DRAFT_262683</name>
</gene>
<proteinExistence type="predicted"/>
<dbReference type="Pfam" id="PF20151">
    <property type="entry name" value="DUF6533"/>
    <property type="match status" value="1"/>
</dbReference>
<reference evidence="3 4" key="1">
    <citation type="journal article" date="2019" name="Nat. Ecol. Evol.">
        <title>Megaphylogeny resolves global patterns of mushroom evolution.</title>
        <authorList>
            <person name="Varga T."/>
            <person name="Krizsan K."/>
            <person name="Foldi C."/>
            <person name="Dima B."/>
            <person name="Sanchez-Garcia M."/>
            <person name="Sanchez-Ramirez S."/>
            <person name="Szollosi G.J."/>
            <person name="Szarkandi J.G."/>
            <person name="Papp V."/>
            <person name="Albert L."/>
            <person name="Andreopoulos W."/>
            <person name="Angelini C."/>
            <person name="Antonin V."/>
            <person name="Barry K.W."/>
            <person name="Bougher N.L."/>
            <person name="Buchanan P."/>
            <person name="Buyck B."/>
            <person name="Bense V."/>
            <person name="Catcheside P."/>
            <person name="Chovatia M."/>
            <person name="Cooper J."/>
            <person name="Damon W."/>
            <person name="Desjardin D."/>
            <person name="Finy P."/>
            <person name="Geml J."/>
            <person name="Haridas S."/>
            <person name="Hughes K."/>
            <person name="Justo A."/>
            <person name="Karasinski D."/>
            <person name="Kautmanova I."/>
            <person name="Kiss B."/>
            <person name="Kocsube S."/>
            <person name="Kotiranta H."/>
            <person name="LaButti K.M."/>
            <person name="Lechner B.E."/>
            <person name="Liimatainen K."/>
            <person name="Lipzen A."/>
            <person name="Lukacs Z."/>
            <person name="Mihaltcheva S."/>
            <person name="Morgado L.N."/>
            <person name="Niskanen T."/>
            <person name="Noordeloos M.E."/>
            <person name="Ohm R.A."/>
            <person name="Ortiz-Santana B."/>
            <person name="Ovrebo C."/>
            <person name="Racz N."/>
            <person name="Riley R."/>
            <person name="Savchenko A."/>
            <person name="Shiryaev A."/>
            <person name="Soop K."/>
            <person name="Spirin V."/>
            <person name="Szebenyi C."/>
            <person name="Tomsovsky M."/>
            <person name="Tulloss R.E."/>
            <person name="Uehling J."/>
            <person name="Grigoriev I.V."/>
            <person name="Vagvolgyi C."/>
            <person name="Papp T."/>
            <person name="Martin F.M."/>
            <person name="Miettinen O."/>
            <person name="Hibbett D.S."/>
            <person name="Nagy L.G."/>
        </authorList>
    </citation>
    <scope>NUCLEOTIDE SEQUENCE [LARGE SCALE GENOMIC DNA]</scope>
    <source>
        <strain evidence="3 4">OMC1185</strain>
    </source>
</reference>
<feature type="transmembrane region" description="Helical" evidence="1">
    <location>
        <begin position="138"/>
        <end position="159"/>
    </location>
</feature>
<accession>A0A5C3N0E2</accession>
<dbReference type="OrthoDB" id="3256800at2759"/>
<keyword evidence="4" id="KW-1185">Reference proteome</keyword>
<feature type="transmembrane region" description="Helical" evidence="1">
    <location>
        <begin position="90"/>
        <end position="118"/>
    </location>
</feature>
<feature type="transmembrane region" description="Helical" evidence="1">
    <location>
        <begin position="189"/>
        <end position="212"/>
    </location>
</feature>